<protein>
    <submittedName>
        <fullName evidence="15">ATP-binding cassette subfamily B protein</fullName>
    </submittedName>
</protein>
<dbReference type="Gene3D" id="1.20.1560.10">
    <property type="entry name" value="ABC transporter type 1, transmembrane domain"/>
    <property type="match status" value="1"/>
</dbReference>
<evidence type="ECO:0000256" key="4">
    <source>
        <dbReference type="ARBA" id="ARBA00022519"/>
    </source>
</evidence>
<evidence type="ECO:0000256" key="2">
    <source>
        <dbReference type="ARBA" id="ARBA00022448"/>
    </source>
</evidence>
<comment type="similarity">
    <text evidence="10">Belongs to the ABC transporter superfamily. Siderophore-Fe(3+) uptake transporter (SIUT) (TC 3.A.1.21) family.</text>
</comment>
<feature type="domain" description="ABC transporter" evidence="13">
    <location>
        <begin position="364"/>
        <end position="599"/>
    </location>
</feature>
<dbReference type="InterPro" id="IPR003593">
    <property type="entry name" value="AAA+_ATPase"/>
</dbReference>
<feature type="transmembrane region" description="Helical" evidence="12">
    <location>
        <begin position="44"/>
        <end position="67"/>
    </location>
</feature>
<evidence type="ECO:0000256" key="7">
    <source>
        <dbReference type="ARBA" id="ARBA00022840"/>
    </source>
</evidence>
<keyword evidence="6" id="KW-0547">Nucleotide-binding</keyword>
<dbReference type="SMART" id="SM00382">
    <property type="entry name" value="AAA"/>
    <property type="match status" value="1"/>
</dbReference>
<dbReference type="InterPro" id="IPR036640">
    <property type="entry name" value="ABC1_TM_sf"/>
</dbReference>
<keyword evidence="16" id="KW-1185">Reference proteome</keyword>
<organism evidence="15 16">
    <name type="scientific">Streptomyces netropsis</name>
    <name type="common">Streptoverticillium netropsis</name>
    <dbReference type="NCBI Taxonomy" id="55404"/>
    <lineage>
        <taxon>Bacteria</taxon>
        <taxon>Bacillati</taxon>
        <taxon>Actinomycetota</taxon>
        <taxon>Actinomycetes</taxon>
        <taxon>Kitasatosporales</taxon>
        <taxon>Streptomycetaceae</taxon>
        <taxon>Streptomyces</taxon>
    </lineage>
</organism>
<dbReference type="SUPFAM" id="SSF90123">
    <property type="entry name" value="ABC transporter transmembrane region"/>
    <property type="match status" value="1"/>
</dbReference>
<keyword evidence="3" id="KW-1003">Cell membrane</keyword>
<dbReference type="Gene3D" id="3.40.50.300">
    <property type="entry name" value="P-loop containing nucleotide triphosphate hydrolases"/>
    <property type="match status" value="1"/>
</dbReference>
<dbReference type="InterPro" id="IPR017871">
    <property type="entry name" value="ABC_transporter-like_CS"/>
</dbReference>
<evidence type="ECO:0000256" key="8">
    <source>
        <dbReference type="ARBA" id="ARBA00022989"/>
    </source>
</evidence>
<evidence type="ECO:0000259" key="14">
    <source>
        <dbReference type="PROSITE" id="PS50929"/>
    </source>
</evidence>
<dbReference type="InterPro" id="IPR027417">
    <property type="entry name" value="P-loop_NTPase"/>
</dbReference>
<evidence type="ECO:0000256" key="5">
    <source>
        <dbReference type="ARBA" id="ARBA00022692"/>
    </source>
</evidence>
<proteinExistence type="inferred from homology"/>
<evidence type="ECO:0000256" key="6">
    <source>
        <dbReference type="ARBA" id="ARBA00022741"/>
    </source>
</evidence>
<dbReference type="InterPro" id="IPR011527">
    <property type="entry name" value="ABC1_TM_dom"/>
</dbReference>
<evidence type="ECO:0000256" key="10">
    <source>
        <dbReference type="ARBA" id="ARBA00023455"/>
    </source>
</evidence>
<feature type="transmembrane region" description="Helical" evidence="12">
    <location>
        <begin position="87"/>
        <end position="112"/>
    </location>
</feature>
<keyword evidence="5 12" id="KW-0812">Transmembrane</keyword>
<evidence type="ECO:0000256" key="1">
    <source>
        <dbReference type="ARBA" id="ARBA00004429"/>
    </source>
</evidence>
<dbReference type="PANTHER" id="PTHR43394">
    <property type="entry name" value="ATP-DEPENDENT PERMEASE MDL1, MITOCHONDRIAL"/>
    <property type="match status" value="1"/>
</dbReference>
<evidence type="ECO:0000256" key="11">
    <source>
        <dbReference type="SAM" id="MobiDB-lite"/>
    </source>
</evidence>
<dbReference type="Proteomes" id="UP000556436">
    <property type="component" value="Unassembled WGS sequence"/>
</dbReference>
<dbReference type="RefSeq" id="WP_184731464.1">
    <property type="nucleotide sequence ID" value="NZ_BMRW01000006.1"/>
</dbReference>
<dbReference type="PROSITE" id="PS00211">
    <property type="entry name" value="ABC_TRANSPORTER_1"/>
    <property type="match status" value="1"/>
</dbReference>
<evidence type="ECO:0000313" key="15">
    <source>
        <dbReference type="EMBL" id="MBB4885161.1"/>
    </source>
</evidence>
<feature type="transmembrane region" description="Helical" evidence="12">
    <location>
        <begin position="275"/>
        <end position="295"/>
    </location>
</feature>
<gene>
    <name evidence="15" type="ORF">FHS38_001189</name>
</gene>
<dbReference type="PROSITE" id="PS50893">
    <property type="entry name" value="ABC_TRANSPORTER_2"/>
    <property type="match status" value="1"/>
</dbReference>
<dbReference type="Pfam" id="PF00664">
    <property type="entry name" value="ABC_membrane"/>
    <property type="match status" value="1"/>
</dbReference>
<dbReference type="InterPro" id="IPR003439">
    <property type="entry name" value="ABC_transporter-like_ATP-bd"/>
</dbReference>
<comment type="subcellular location">
    <subcellularLocation>
        <location evidence="1">Cell inner membrane</location>
        <topology evidence="1">Multi-pass membrane protein</topology>
    </subcellularLocation>
</comment>
<feature type="compositionally biased region" description="Low complexity" evidence="11">
    <location>
        <begin position="7"/>
        <end position="16"/>
    </location>
</feature>
<dbReference type="GO" id="GO:0005524">
    <property type="term" value="F:ATP binding"/>
    <property type="evidence" value="ECO:0007669"/>
    <property type="project" value="UniProtKB-KW"/>
</dbReference>
<feature type="domain" description="ABC transmembrane type-1" evidence="14">
    <location>
        <begin position="50"/>
        <end position="329"/>
    </location>
</feature>
<reference evidence="15 16" key="1">
    <citation type="submission" date="2020-08" db="EMBL/GenBank/DDBJ databases">
        <title>Genomic Encyclopedia of Type Strains, Phase III (KMG-III): the genomes of soil and plant-associated and newly described type strains.</title>
        <authorList>
            <person name="Whitman W."/>
        </authorList>
    </citation>
    <scope>NUCLEOTIDE SEQUENCE [LARGE SCALE GENOMIC DNA]</scope>
    <source>
        <strain evidence="15 16">CECT 3265</strain>
    </source>
</reference>
<dbReference type="AlphaFoldDB" id="A0A7W7L8S2"/>
<dbReference type="InterPro" id="IPR039421">
    <property type="entry name" value="Type_1_exporter"/>
</dbReference>
<keyword evidence="4" id="KW-0997">Cell inner membrane</keyword>
<feature type="region of interest" description="Disordered" evidence="11">
    <location>
        <begin position="1"/>
        <end position="26"/>
    </location>
</feature>
<dbReference type="PANTHER" id="PTHR43394:SF1">
    <property type="entry name" value="ATP-BINDING CASSETTE SUB-FAMILY B MEMBER 10, MITOCHONDRIAL"/>
    <property type="match status" value="1"/>
</dbReference>
<dbReference type="SUPFAM" id="SSF52540">
    <property type="entry name" value="P-loop containing nucleoside triphosphate hydrolases"/>
    <property type="match status" value="1"/>
</dbReference>
<evidence type="ECO:0000256" key="9">
    <source>
        <dbReference type="ARBA" id="ARBA00023136"/>
    </source>
</evidence>
<dbReference type="PROSITE" id="PS50929">
    <property type="entry name" value="ABC_TM1F"/>
    <property type="match status" value="1"/>
</dbReference>
<comment type="caution">
    <text evidence="15">The sequence shown here is derived from an EMBL/GenBank/DDBJ whole genome shotgun (WGS) entry which is preliminary data.</text>
</comment>
<evidence type="ECO:0000256" key="12">
    <source>
        <dbReference type="SAM" id="Phobius"/>
    </source>
</evidence>
<dbReference type="CDD" id="cd07346">
    <property type="entry name" value="ABC_6TM_exporters"/>
    <property type="match status" value="1"/>
</dbReference>
<sequence length="618" mass="65707">MTTDTVPGTKGTADPAAAPPAGPTGATHDSVGRWLLSQMRRFRWYIAVHLLGSVIWQSLTAAVPLVIGLAFDAILKENGAPADFGTFHAVVAGLLALVLVRGICGIAATYSLEAFASGLERDARAGVFASLLRKSQRFFNRHRTGDLSARATGDAESLNLMVSPGFDMAVDLALNIAIPVVFIGLVDPRLLLSPVVFVLLFALAMAEHGRRLEPVSDLTREHFGSMTAQATESIAGIEVVQSTSGTGQERERFDRLAAAYRDAAVRQAHTQALSFPPLLLVLATAGALLHSVYLLRAGSLSIGELVAVLGLMGTLRAPTQLASFSIGLIYFGLSGAQRILEIINDRDGDVERGGGHAAPIAGEVVMENVGFGYDSDKPVLREISFRVAPGATVALVGPTGSGKSTLLHLLNHTYAPDQGRVLIDGVDAAEWDQASLRSQIAVIEQDVVLFSRTIAENLSFGAGPDVDRAKLEEAARTAQAHDFIMASEHGYDTVVGERGVTLSGGQRQRLAIGRALVTDPRILAVDDATSAVDSATEHELQLAMRRASAGRTTFLITPRLSRIRAADHILVLDKGRIVSQGSHEQLLRDCEFYRRIFAPYTSGPTATGDAGARTEEGS</sequence>
<keyword evidence="2" id="KW-0813">Transport</keyword>
<dbReference type="GO" id="GO:0005886">
    <property type="term" value="C:plasma membrane"/>
    <property type="evidence" value="ECO:0007669"/>
    <property type="project" value="UniProtKB-SubCell"/>
</dbReference>
<keyword evidence="9 12" id="KW-0472">Membrane</keyword>
<evidence type="ECO:0000313" key="16">
    <source>
        <dbReference type="Proteomes" id="UP000556436"/>
    </source>
</evidence>
<dbReference type="Pfam" id="PF00005">
    <property type="entry name" value="ABC_tran"/>
    <property type="match status" value="1"/>
</dbReference>
<dbReference type="FunFam" id="3.40.50.300:FF:000221">
    <property type="entry name" value="Multidrug ABC transporter ATP-binding protein"/>
    <property type="match status" value="1"/>
</dbReference>
<dbReference type="GO" id="GO:0016887">
    <property type="term" value="F:ATP hydrolysis activity"/>
    <property type="evidence" value="ECO:0007669"/>
    <property type="project" value="InterPro"/>
</dbReference>
<keyword evidence="8 12" id="KW-1133">Transmembrane helix</keyword>
<dbReference type="GO" id="GO:0015421">
    <property type="term" value="F:ABC-type oligopeptide transporter activity"/>
    <property type="evidence" value="ECO:0007669"/>
    <property type="project" value="TreeGrafter"/>
</dbReference>
<evidence type="ECO:0000256" key="3">
    <source>
        <dbReference type="ARBA" id="ARBA00022475"/>
    </source>
</evidence>
<dbReference type="EMBL" id="JACHJG010000002">
    <property type="protein sequence ID" value="MBB4885161.1"/>
    <property type="molecule type" value="Genomic_DNA"/>
</dbReference>
<name>A0A7W7L8S2_STRNE</name>
<keyword evidence="7 15" id="KW-0067">ATP-binding</keyword>
<accession>A0A7W7L8S2</accession>
<evidence type="ECO:0000259" key="13">
    <source>
        <dbReference type="PROSITE" id="PS50893"/>
    </source>
</evidence>